<dbReference type="EMBL" id="BMGK01000006">
    <property type="protein sequence ID" value="GGD94478.1"/>
    <property type="molecule type" value="Genomic_DNA"/>
</dbReference>
<comment type="caution">
    <text evidence="1">The sequence shown here is derived from an EMBL/GenBank/DDBJ whole genome shotgun (WGS) entry which is preliminary data.</text>
</comment>
<dbReference type="Pfam" id="PF04170">
    <property type="entry name" value="NlpE"/>
    <property type="match status" value="1"/>
</dbReference>
<dbReference type="Proteomes" id="UP000652231">
    <property type="component" value="Unassembled WGS sequence"/>
</dbReference>
<gene>
    <name evidence="1" type="ORF">GCM10011312_17750</name>
</gene>
<evidence type="ECO:0000313" key="2">
    <source>
        <dbReference type="Proteomes" id="UP000652231"/>
    </source>
</evidence>
<reference evidence="1" key="2">
    <citation type="submission" date="2020-09" db="EMBL/GenBank/DDBJ databases">
        <authorList>
            <person name="Sun Q."/>
            <person name="Zhou Y."/>
        </authorList>
    </citation>
    <scope>NUCLEOTIDE SEQUENCE</scope>
    <source>
        <strain evidence="1">CGMCC 1.12924</strain>
    </source>
</reference>
<keyword evidence="2" id="KW-1185">Reference proteome</keyword>
<dbReference type="RefSeq" id="WP_188441646.1">
    <property type="nucleotide sequence ID" value="NZ_BMGK01000006.1"/>
</dbReference>
<dbReference type="Gene3D" id="2.40.128.640">
    <property type="match status" value="1"/>
</dbReference>
<accession>A0A8J2YB96</accession>
<dbReference type="InterPro" id="IPR007298">
    <property type="entry name" value="Cu-R_lipoprotein_NlpE"/>
</dbReference>
<protein>
    <submittedName>
        <fullName evidence="1">Uncharacterized protein</fullName>
    </submittedName>
</protein>
<organism evidence="1 2">
    <name type="scientific">Planktosalinus lacus</name>
    <dbReference type="NCBI Taxonomy" id="1526573"/>
    <lineage>
        <taxon>Bacteria</taxon>
        <taxon>Pseudomonadati</taxon>
        <taxon>Bacteroidota</taxon>
        <taxon>Flavobacteriia</taxon>
        <taxon>Flavobacteriales</taxon>
        <taxon>Flavobacteriaceae</taxon>
        <taxon>Planktosalinus</taxon>
    </lineage>
</organism>
<reference evidence="1" key="1">
    <citation type="journal article" date="2014" name="Int. J. Syst. Evol. Microbiol.">
        <title>Complete genome sequence of Corynebacterium casei LMG S-19264T (=DSM 44701T), isolated from a smear-ripened cheese.</title>
        <authorList>
            <consortium name="US DOE Joint Genome Institute (JGI-PGF)"/>
            <person name="Walter F."/>
            <person name="Albersmeier A."/>
            <person name="Kalinowski J."/>
            <person name="Ruckert C."/>
        </authorList>
    </citation>
    <scope>NUCLEOTIDE SEQUENCE</scope>
    <source>
        <strain evidence="1">CGMCC 1.12924</strain>
    </source>
</reference>
<proteinExistence type="predicted"/>
<sequence>MKTVFEETGALQGTEDKSTVVLTNTKDSNATLFKVGENHLKQLDLEGRPNSGDMAEKYILQKAAL</sequence>
<name>A0A8J2YB96_9FLAO</name>
<evidence type="ECO:0000313" key="1">
    <source>
        <dbReference type="EMBL" id="GGD94478.1"/>
    </source>
</evidence>
<dbReference type="AlphaFoldDB" id="A0A8J2YB96"/>